<dbReference type="InterPro" id="IPR019446">
    <property type="entry name" value="BMT5-like"/>
</dbReference>
<evidence type="ECO:0000313" key="3">
    <source>
        <dbReference type="Proteomes" id="UP001178507"/>
    </source>
</evidence>
<dbReference type="Pfam" id="PF10354">
    <property type="entry name" value="BMT5-like"/>
    <property type="match status" value="1"/>
</dbReference>
<dbReference type="EMBL" id="CAUJNA010001258">
    <property type="protein sequence ID" value="CAJ1385614.1"/>
    <property type="molecule type" value="Genomic_DNA"/>
</dbReference>
<sequence length="121" mass="12893">MGLLPAGARTLAVGDGDLAFSEALATSREGELVATCLETEAELVAQYANVQQRLSLLRSHGVKVVCGVDATQLCDGPLQGTKPFQRIFFNFPLLPMKVHKARASSIDVQIANRAMLAELPG</sequence>
<organism evidence="2 3">
    <name type="scientific">Effrenium voratum</name>
    <dbReference type="NCBI Taxonomy" id="2562239"/>
    <lineage>
        <taxon>Eukaryota</taxon>
        <taxon>Sar</taxon>
        <taxon>Alveolata</taxon>
        <taxon>Dinophyceae</taxon>
        <taxon>Suessiales</taxon>
        <taxon>Symbiodiniaceae</taxon>
        <taxon>Effrenium</taxon>
    </lineage>
</organism>
<comment type="caution">
    <text evidence="2">The sequence shown here is derived from an EMBL/GenBank/DDBJ whole genome shotgun (WGS) entry which is preliminary data.</text>
</comment>
<dbReference type="AlphaFoldDB" id="A0AA36IDT0"/>
<accession>A0AA36IDT0</accession>
<dbReference type="GO" id="GO:0070475">
    <property type="term" value="P:rRNA base methylation"/>
    <property type="evidence" value="ECO:0007669"/>
    <property type="project" value="InterPro"/>
</dbReference>
<gene>
    <name evidence="2" type="ORF">EVOR1521_LOCUS12182</name>
</gene>
<dbReference type="Proteomes" id="UP001178507">
    <property type="component" value="Unassembled WGS sequence"/>
</dbReference>
<evidence type="ECO:0000259" key="1">
    <source>
        <dbReference type="Pfam" id="PF10354"/>
    </source>
</evidence>
<dbReference type="GO" id="GO:0070042">
    <property type="term" value="F:rRNA (uridine-N3-)-methyltransferase activity"/>
    <property type="evidence" value="ECO:0007669"/>
    <property type="project" value="InterPro"/>
</dbReference>
<protein>
    <recommendedName>
        <fullName evidence="1">25S rRNA (uridine-N(3))-methyltransferase BMT5-like domain-containing protein</fullName>
    </recommendedName>
</protein>
<name>A0AA36IDT0_9DINO</name>
<proteinExistence type="predicted"/>
<feature type="domain" description="25S rRNA (uridine-N(3))-methyltransferase BMT5-like" evidence="1">
    <location>
        <begin position="11"/>
        <end position="109"/>
    </location>
</feature>
<keyword evidence="3" id="KW-1185">Reference proteome</keyword>
<reference evidence="2" key="1">
    <citation type="submission" date="2023-08" db="EMBL/GenBank/DDBJ databases">
        <authorList>
            <person name="Chen Y."/>
            <person name="Shah S."/>
            <person name="Dougan E. K."/>
            <person name="Thang M."/>
            <person name="Chan C."/>
        </authorList>
    </citation>
    <scope>NUCLEOTIDE SEQUENCE</scope>
</reference>
<evidence type="ECO:0000313" key="2">
    <source>
        <dbReference type="EMBL" id="CAJ1385614.1"/>
    </source>
</evidence>